<feature type="domain" description="CBM20" evidence="7">
    <location>
        <begin position="860"/>
        <end position="966"/>
    </location>
</feature>
<keyword evidence="5 8" id="KW-0378">Hydrolase</keyword>
<keyword evidence="5 8" id="KW-0326">Glycosidase</keyword>
<dbReference type="SUPFAM" id="SSF51011">
    <property type="entry name" value="Glycosyl hydrolase domain"/>
    <property type="match status" value="1"/>
</dbReference>
<dbReference type="InterPro" id="IPR013784">
    <property type="entry name" value="Carb-bd-like_fold"/>
</dbReference>
<evidence type="ECO:0000256" key="1">
    <source>
        <dbReference type="ARBA" id="ARBA00000548"/>
    </source>
</evidence>
<dbReference type="CDD" id="cd14752">
    <property type="entry name" value="GH31_N"/>
    <property type="match status" value="1"/>
</dbReference>
<dbReference type="OrthoDB" id="176168at2"/>
<comment type="catalytic activity">
    <reaction evidence="1">
        <text>Endohydrolysis of (1-&gt;4)-alpha-D-glucosidic linkages in polysaccharides containing three or more (1-&gt;4)-alpha-linked D-glucose units.</text>
        <dbReference type="EC" id="3.2.1.1"/>
    </reaction>
</comment>
<dbReference type="Pfam" id="PF01055">
    <property type="entry name" value="Glyco_hydro_31_2nd"/>
    <property type="match status" value="1"/>
</dbReference>
<sequence>MNTVTTRRRVATLAIASIVAAFLTTLNGWIDAESATAAPLGVQRAQFTSGSSYLVVEVLDDDLVHFEVAGSGTSPGTSTALFTTPQIARTNYPGPETYSRSGGTIQTAGLRLEVNTSTLCVTATDITRTPNLVLQTTCPVDLTQAWKGLNITKSSMENAYGLGQQFFTGASADGDWVGRVRFPGGTYGNAMVYDAENGPVGNTQIPVLFALGDDNANYGLFVDQLYKQEWNLTGDPWTMRTWGDQVRWYLMSGPDLPDLREDYMELTGTPPVPPKKAFGLWVSEFGYDDWSELDDTISGLRAADFPVDGAMLDVQWFGGVDADSDDTRMGTLDWDTTNFPNPASKIAALKADGVGIIPIEESYVGKNLPEHADMAADGYLVRSGCSTCTPAYLTGNPWWGKGGMIDWTQPAAGATWHDEQRQHLLDEGVTGHWLDLGEPEMYDTNDWTAGVIPGKHAHADYHNAYNLLWAKSIADGYDRNDEDARPFLLSRAAAGGIQRYGTAMWSADIGSTMKALASQQNTQMHMSMSGIDYYGSDVGGFRREMLDVDADELYTQWFADSAWFDTPLRPHTENLCNCLETTPDAIGDVDSNRANLMRRYENAPYTYSLAHRANRYGEPLAPPLVYYYQNDDNVREMGHQKMLGRDLMVAIVAGSGERERDVYLPAGDWIDIHTNERISSTGQWISDVPLWRNGVFTLPAYARAGAIIPQAYVDAETKDITGLRSDSTVHNDQITTVYADGNASSFTLYEDDGASTAYQSGAVRTTEISQSMTGSVATVTVGAASGTYTGAPSSRPTVVKLVTDDTQAASVTLNGSTLTEHANKAAFDAASSGWYNAGGNIVIAKAASRSAGTAKAFAFTLGEDPVWATFACESATTTVGQSVYVVGNIPQLGNWSPASAIKLNPSAYPTWTGEIENLPPSSGIEWKCIKRQEAGNPNTADAWEPGGNNVLNTPPSGSAGITTGAF</sequence>
<dbReference type="PANTHER" id="PTHR43863">
    <property type="entry name" value="HYDROLASE, PUTATIVE (AFU_ORTHOLOGUE AFUA_1G03140)-RELATED"/>
    <property type="match status" value="1"/>
</dbReference>
<dbReference type="Pfam" id="PF21365">
    <property type="entry name" value="Glyco_hydro_31_3rd"/>
    <property type="match status" value="1"/>
</dbReference>
<dbReference type="Gene3D" id="2.60.40.1760">
    <property type="entry name" value="glycosyl hydrolase (family 31)"/>
    <property type="match status" value="1"/>
</dbReference>
<dbReference type="Gene3D" id="3.20.20.80">
    <property type="entry name" value="Glycosidases"/>
    <property type="match status" value="1"/>
</dbReference>
<evidence type="ECO:0000256" key="2">
    <source>
        <dbReference type="ARBA" id="ARBA00007806"/>
    </source>
</evidence>
<dbReference type="GO" id="GO:0004556">
    <property type="term" value="F:alpha-amylase activity"/>
    <property type="evidence" value="ECO:0007669"/>
    <property type="project" value="UniProtKB-EC"/>
</dbReference>
<dbReference type="PROSITE" id="PS51166">
    <property type="entry name" value="CBM20"/>
    <property type="match status" value="1"/>
</dbReference>
<dbReference type="SMART" id="SM01065">
    <property type="entry name" value="CBM_2"/>
    <property type="match status" value="1"/>
</dbReference>
<dbReference type="InterPro" id="IPR013780">
    <property type="entry name" value="Glyco_hydro_b"/>
</dbReference>
<name>A0A1R4K5F8_9MICO</name>
<feature type="region of interest" description="Disordered" evidence="6">
    <location>
        <begin position="936"/>
        <end position="966"/>
    </location>
</feature>
<comment type="similarity">
    <text evidence="2 5">Belongs to the glycosyl hydrolase 31 family.</text>
</comment>
<dbReference type="GO" id="GO:2001070">
    <property type="term" value="F:starch binding"/>
    <property type="evidence" value="ECO:0007669"/>
    <property type="project" value="InterPro"/>
</dbReference>
<dbReference type="Pfam" id="PF17137">
    <property type="entry name" value="DUF5110"/>
    <property type="match status" value="1"/>
</dbReference>
<dbReference type="CDD" id="cd05810">
    <property type="entry name" value="CBM20_alpha_MTH"/>
    <property type="match status" value="1"/>
</dbReference>
<dbReference type="Pfam" id="PF00686">
    <property type="entry name" value="CBM_20"/>
    <property type="match status" value="1"/>
</dbReference>
<evidence type="ECO:0000256" key="5">
    <source>
        <dbReference type="RuleBase" id="RU361185"/>
    </source>
</evidence>
<dbReference type="PANTHER" id="PTHR43863:SF2">
    <property type="entry name" value="MALTASE-GLUCOAMYLASE"/>
    <property type="match status" value="1"/>
</dbReference>
<dbReference type="GO" id="GO:0005975">
    <property type="term" value="P:carbohydrate metabolic process"/>
    <property type="evidence" value="ECO:0007669"/>
    <property type="project" value="InterPro"/>
</dbReference>
<dbReference type="SUPFAM" id="SSF74650">
    <property type="entry name" value="Galactose mutarotase-like"/>
    <property type="match status" value="1"/>
</dbReference>
<gene>
    <name evidence="8" type="ORF">FM104_10575</name>
</gene>
<dbReference type="InterPro" id="IPR051816">
    <property type="entry name" value="Glycosyl_Hydrolase_31"/>
</dbReference>
<dbReference type="Gene3D" id="2.60.40.10">
    <property type="entry name" value="Immunoglobulins"/>
    <property type="match status" value="1"/>
</dbReference>
<dbReference type="AlphaFoldDB" id="A0A1R4K5F8"/>
<dbReference type="InterPro" id="IPR017853">
    <property type="entry name" value="GH"/>
</dbReference>
<evidence type="ECO:0000313" key="9">
    <source>
        <dbReference type="Proteomes" id="UP000196320"/>
    </source>
</evidence>
<dbReference type="InterPro" id="IPR033403">
    <property type="entry name" value="DUF5110"/>
</dbReference>
<dbReference type="InterPro" id="IPR002044">
    <property type="entry name" value="CBM20"/>
</dbReference>
<evidence type="ECO:0000256" key="6">
    <source>
        <dbReference type="SAM" id="MobiDB-lite"/>
    </source>
</evidence>
<dbReference type="InterPro" id="IPR048395">
    <property type="entry name" value="Glyco_hydro_31_C"/>
</dbReference>
<dbReference type="Proteomes" id="UP000196320">
    <property type="component" value="Unassembled WGS sequence"/>
</dbReference>
<evidence type="ECO:0000313" key="8">
    <source>
        <dbReference type="EMBL" id="SJN39600.1"/>
    </source>
</evidence>
<dbReference type="EMBL" id="FUKO01000023">
    <property type="protein sequence ID" value="SJN39600.1"/>
    <property type="molecule type" value="Genomic_DNA"/>
</dbReference>
<dbReference type="Gene3D" id="2.60.40.1180">
    <property type="entry name" value="Golgi alpha-mannosidase II"/>
    <property type="match status" value="2"/>
</dbReference>
<dbReference type="CDD" id="cd06598">
    <property type="entry name" value="GH31_transferase_CtsZ"/>
    <property type="match status" value="1"/>
</dbReference>
<evidence type="ECO:0000259" key="7">
    <source>
        <dbReference type="PROSITE" id="PS51166"/>
    </source>
</evidence>
<dbReference type="SUPFAM" id="SSF49452">
    <property type="entry name" value="Starch-binding domain-like"/>
    <property type="match status" value="1"/>
</dbReference>
<dbReference type="RefSeq" id="WP_087132195.1">
    <property type="nucleotide sequence ID" value="NZ_FUKO01000023.1"/>
</dbReference>
<dbReference type="InterPro" id="IPR011013">
    <property type="entry name" value="Gal_mutarotase_sf_dom"/>
</dbReference>
<reference evidence="8 9" key="1">
    <citation type="submission" date="2017-02" db="EMBL/GenBank/DDBJ databases">
        <authorList>
            <person name="Peterson S.W."/>
        </authorList>
    </citation>
    <scope>NUCLEOTIDE SEQUENCE [LARGE SCALE GENOMIC DNA]</scope>
    <source>
        <strain evidence="8 9">B Mb 05.01</strain>
    </source>
</reference>
<accession>A0A1R4K5F8</accession>
<keyword evidence="9" id="KW-1185">Reference proteome</keyword>
<feature type="compositionally biased region" description="Polar residues" evidence="6">
    <location>
        <begin position="949"/>
        <end position="966"/>
    </location>
</feature>
<evidence type="ECO:0000256" key="4">
    <source>
        <dbReference type="ARBA" id="ARBA00030238"/>
    </source>
</evidence>
<dbReference type="SUPFAM" id="SSF51445">
    <property type="entry name" value="(Trans)glycosidases"/>
    <property type="match status" value="1"/>
</dbReference>
<dbReference type="InterPro" id="IPR000322">
    <property type="entry name" value="Glyco_hydro_31_TIM"/>
</dbReference>
<organism evidence="8 9">
    <name type="scientific">Microbacterium esteraromaticum</name>
    <dbReference type="NCBI Taxonomy" id="57043"/>
    <lineage>
        <taxon>Bacteria</taxon>
        <taxon>Bacillati</taxon>
        <taxon>Actinomycetota</taxon>
        <taxon>Actinomycetes</taxon>
        <taxon>Micrococcales</taxon>
        <taxon>Microbacteriaceae</taxon>
        <taxon>Microbacterium</taxon>
    </lineage>
</organism>
<evidence type="ECO:0000256" key="3">
    <source>
        <dbReference type="ARBA" id="ARBA00012595"/>
    </source>
</evidence>
<protein>
    <recommendedName>
        <fullName evidence="3">alpha-amylase</fullName>
        <ecNumber evidence="3">3.2.1.1</ecNumber>
    </recommendedName>
    <alternativeName>
        <fullName evidence="4">1,4-alpha-D-glucan glucanohydrolase</fullName>
    </alternativeName>
</protein>
<dbReference type="InterPro" id="IPR013783">
    <property type="entry name" value="Ig-like_fold"/>
</dbReference>
<proteinExistence type="inferred from homology"/>
<dbReference type="EC" id="3.2.1.1" evidence="3"/>